<accession>A0A433HPG9</accession>
<gene>
    <name evidence="3" type="ORF">ELQ35_07580</name>
</gene>
<dbReference type="SUPFAM" id="SSF52266">
    <property type="entry name" value="SGNH hydrolase"/>
    <property type="match status" value="1"/>
</dbReference>
<dbReference type="PANTHER" id="PTHR30383">
    <property type="entry name" value="THIOESTERASE 1/PROTEASE 1/LYSOPHOSPHOLIPASE L1"/>
    <property type="match status" value="1"/>
</dbReference>
<feature type="transmembrane region" description="Helical" evidence="1">
    <location>
        <begin position="6"/>
        <end position="23"/>
    </location>
</feature>
<feature type="domain" description="SGNH hydrolase-type esterase" evidence="2">
    <location>
        <begin position="34"/>
        <end position="221"/>
    </location>
</feature>
<dbReference type="Gene3D" id="3.40.50.1110">
    <property type="entry name" value="SGNH hydrolase"/>
    <property type="match status" value="1"/>
</dbReference>
<dbReference type="InterPro" id="IPR036514">
    <property type="entry name" value="SGNH_hydro_sf"/>
</dbReference>
<dbReference type="PANTHER" id="PTHR30383:SF27">
    <property type="entry name" value="SPORE GERMINATION LIPASE LIPC"/>
    <property type="match status" value="1"/>
</dbReference>
<dbReference type="Proteomes" id="UP000267430">
    <property type="component" value="Unassembled WGS sequence"/>
</dbReference>
<keyword evidence="4" id="KW-1185">Reference proteome</keyword>
<organism evidence="3 4">
    <name type="scientific">Peribacillus cavernae</name>
    <dbReference type="NCBI Taxonomy" id="1674310"/>
    <lineage>
        <taxon>Bacteria</taxon>
        <taxon>Bacillati</taxon>
        <taxon>Bacillota</taxon>
        <taxon>Bacilli</taxon>
        <taxon>Bacillales</taxon>
        <taxon>Bacillaceae</taxon>
        <taxon>Peribacillus</taxon>
    </lineage>
</organism>
<evidence type="ECO:0000256" key="1">
    <source>
        <dbReference type="SAM" id="Phobius"/>
    </source>
</evidence>
<keyword evidence="1" id="KW-1133">Transmembrane helix</keyword>
<dbReference type="InterPro" id="IPR013830">
    <property type="entry name" value="SGNH_hydro"/>
</dbReference>
<evidence type="ECO:0000313" key="3">
    <source>
        <dbReference type="EMBL" id="RUQ30198.1"/>
    </source>
</evidence>
<evidence type="ECO:0000313" key="4">
    <source>
        <dbReference type="Proteomes" id="UP000267430"/>
    </source>
</evidence>
<dbReference type="GO" id="GO:0004622">
    <property type="term" value="F:phosphatidylcholine lysophospholipase activity"/>
    <property type="evidence" value="ECO:0007669"/>
    <property type="project" value="TreeGrafter"/>
</dbReference>
<name>A0A433HPG9_9BACI</name>
<sequence length="234" mass="27221">MKKLSIGLITFIITSLIWFSFYTKSKSDDPVIMAFGDSLTYGYGDTQGEGYVDGVEEELNNSGSSKRFRIWNYGIIGQETDGVLEQLDDIRIKSKLDEADYFILFIGTNDLINSNGGDLQPLNEKKINDAKPEYKQHITKILSILKKENKEAPIIVLGLYNPYQNQKHIEKQIDEWDQTIIKTVRNDRRITYIPTNDLFKNKKKQKYFSDSLHPNEQGYQLITSRILDRYQFKR</sequence>
<dbReference type="EMBL" id="RYZZ01000007">
    <property type="protein sequence ID" value="RUQ30198.1"/>
    <property type="molecule type" value="Genomic_DNA"/>
</dbReference>
<dbReference type="RefSeq" id="WP_126864220.1">
    <property type="nucleotide sequence ID" value="NZ_JAUSTX010000001.1"/>
</dbReference>
<comment type="caution">
    <text evidence="3">The sequence shown here is derived from an EMBL/GenBank/DDBJ whole genome shotgun (WGS) entry which is preliminary data.</text>
</comment>
<reference evidence="3 4" key="1">
    <citation type="submission" date="2018-12" db="EMBL/GenBank/DDBJ databases">
        <title>Bacillus chawlae sp. nov., Bacillus glennii sp. nov., and Bacillus saganii sp. nov. Isolated from the Vehicle Assembly Building at Kennedy Space Center where the Viking Spacecraft were Assembled.</title>
        <authorList>
            <person name="Seuylemezian A."/>
            <person name="Vaishampayan P."/>
        </authorList>
    </citation>
    <scope>NUCLEOTIDE SEQUENCE [LARGE SCALE GENOMIC DNA]</scope>
    <source>
        <strain evidence="3 4">L5</strain>
    </source>
</reference>
<dbReference type="Pfam" id="PF13472">
    <property type="entry name" value="Lipase_GDSL_2"/>
    <property type="match status" value="1"/>
</dbReference>
<dbReference type="AlphaFoldDB" id="A0A433HPG9"/>
<keyword evidence="1" id="KW-0472">Membrane</keyword>
<protein>
    <recommendedName>
        <fullName evidence="2">SGNH hydrolase-type esterase domain-containing protein</fullName>
    </recommendedName>
</protein>
<keyword evidence="1" id="KW-0812">Transmembrane</keyword>
<proteinExistence type="predicted"/>
<evidence type="ECO:0000259" key="2">
    <source>
        <dbReference type="Pfam" id="PF13472"/>
    </source>
</evidence>
<dbReference type="InterPro" id="IPR051532">
    <property type="entry name" value="Ester_Hydrolysis_Enzymes"/>
</dbReference>
<dbReference type="OrthoDB" id="252349at2"/>